<dbReference type="InterPro" id="IPR007197">
    <property type="entry name" value="rSAM"/>
</dbReference>
<gene>
    <name evidence="8" type="ORF">BU251_07910</name>
</gene>
<dbReference type="Pfam" id="PF04055">
    <property type="entry name" value="Radical_SAM"/>
    <property type="match status" value="1"/>
</dbReference>
<evidence type="ECO:0000256" key="3">
    <source>
        <dbReference type="ARBA" id="ARBA00022723"/>
    </source>
</evidence>
<dbReference type="InterPro" id="IPR058240">
    <property type="entry name" value="rSAM_sf"/>
</dbReference>
<protein>
    <submittedName>
        <fullName evidence="8">Uncharacterized protein</fullName>
    </submittedName>
</protein>
<dbReference type="Proteomes" id="UP000287243">
    <property type="component" value="Chromosome"/>
</dbReference>
<evidence type="ECO:0000313" key="8">
    <source>
        <dbReference type="EMBL" id="QAT17647.1"/>
    </source>
</evidence>
<feature type="domain" description="Radical SAM core" evidence="7">
    <location>
        <begin position="196"/>
        <end position="433"/>
    </location>
</feature>
<dbReference type="PROSITE" id="PS51332">
    <property type="entry name" value="B12_BINDING"/>
    <property type="match status" value="1"/>
</dbReference>
<dbReference type="SUPFAM" id="SSF102114">
    <property type="entry name" value="Radical SAM enzymes"/>
    <property type="match status" value="1"/>
</dbReference>
<keyword evidence="3" id="KW-0479">Metal-binding</keyword>
<evidence type="ECO:0000256" key="4">
    <source>
        <dbReference type="ARBA" id="ARBA00023004"/>
    </source>
</evidence>
<dbReference type="Gene3D" id="3.80.30.20">
    <property type="entry name" value="tm_1862 like domain"/>
    <property type="match status" value="1"/>
</dbReference>
<accession>A0A410P633</accession>
<feature type="domain" description="B12-binding" evidence="6">
    <location>
        <begin position="8"/>
        <end position="150"/>
    </location>
</feature>
<dbReference type="SFLD" id="SFLDG01082">
    <property type="entry name" value="B12-binding_domain_containing"/>
    <property type="match status" value="1"/>
</dbReference>
<dbReference type="KEGG" id="vai:BU251_07910"/>
<dbReference type="OrthoDB" id="9762608at2"/>
<evidence type="ECO:0000259" key="7">
    <source>
        <dbReference type="PROSITE" id="PS51918"/>
    </source>
</evidence>
<keyword evidence="2" id="KW-0949">S-adenosyl-L-methionine</keyword>
<sequence length="490" mass="54875">MKKVLFIMPPIGGWATHGVIKAPNQYYAQLAAYVRQKQSGEPFVVDARALDLTYDGIKAKIKDIGPDLVVLGDILHSTGGLAVIWHFNKIAQAVKEVSPHSKVAVGGLWYSALYRETLEENPAIDFVLIGEGEQTLDELLRKLDDAKGADYSRIAGLASRKAGQVAVGPHRELIKDIDVLPLPAYDLFPMEKYVAHTYWTNFCELFTSRGCPGGCSFCYEWSQYDPRFPQDFVSWRSHSAGRIVEELELLTKKFGVKTVVFQDDAFNVNYDMVKDVCNGILEKGIKINWVILGRADDWSRQEDLIPLMKQAGMFMGLVGIEVSDDAELSRIGKGVTVSQIKKTVDALRRNNIATIGTFMIGFEDDTEEAVKKRFSFADQVDPDIFALQFVTPVPGSPLWKKVVKEGLLDPAKISLKAWDFQHPVVPTKHLSVEEVGRLGSWCMREFFSRPHRIHRIMAGNYSDLAKLCVKDYMANISKFEAAATKGDLYV</sequence>
<keyword evidence="4" id="KW-0408">Iron</keyword>
<dbReference type="PANTHER" id="PTHR43409">
    <property type="entry name" value="ANAEROBIC MAGNESIUM-PROTOPORPHYRIN IX MONOMETHYL ESTER CYCLASE-RELATED"/>
    <property type="match status" value="1"/>
</dbReference>
<dbReference type="SMART" id="SM00729">
    <property type="entry name" value="Elp3"/>
    <property type="match status" value="1"/>
</dbReference>
<dbReference type="InterPro" id="IPR023404">
    <property type="entry name" value="rSAM_horseshoe"/>
</dbReference>
<dbReference type="EMBL" id="CP019384">
    <property type="protein sequence ID" value="QAT17647.1"/>
    <property type="molecule type" value="Genomic_DNA"/>
</dbReference>
<comment type="cofactor">
    <cofactor evidence="1">
        <name>[4Fe-4S] cluster</name>
        <dbReference type="ChEBI" id="CHEBI:49883"/>
    </cofactor>
</comment>
<dbReference type="InterPro" id="IPR006158">
    <property type="entry name" value="Cobalamin-bd"/>
</dbReference>
<dbReference type="GO" id="GO:0051539">
    <property type="term" value="F:4 iron, 4 sulfur cluster binding"/>
    <property type="evidence" value="ECO:0007669"/>
    <property type="project" value="UniProtKB-KW"/>
</dbReference>
<dbReference type="InterPro" id="IPR034466">
    <property type="entry name" value="Methyltransferase_Class_B"/>
</dbReference>
<dbReference type="Gene3D" id="3.40.50.280">
    <property type="entry name" value="Cobalamin-binding domain"/>
    <property type="match status" value="1"/>
</dbReference>
<evidence type="ECO:0000313" key="9">
    <source>
        <dbReference type="Proteomes" id="UP000287243"/>
    </source>
</evidence>
<evidence type="ECO:0000259" key="6">
    <source>
        <dbReference type="PROSITE" id="PS51332"/>
    </source>
</evidence>
<dbReference type="SFLD" id="SFLDS00029">
    <property type="entry name" value="Radical_SAM"/>
    <property type="match status" value="1"/>
</dbReference>
<dbReference type="Pfam" id="PF02310">
    <property type="entry name" value="B12-binding"/>
    <property type="match status" value="1"/>
</dbReference>
<dbReference type="InterPro" id="IPR006638">
    <property type="entry name" value="Elp3/MiaA/NifB-like_rSAM"/>
</dbReference>
<keyword evidence="9" id="KW-1185">Reference proteome</keyword>
<organism evidence="8 9">
    <name type="scientific">Velamenicoccus archaeovorus</name>
    <dbReference type="NCBI Taxonomy" id="1930593"/>
    <lineage>
        <taxon>Bacteria</taxon>
        <taxon>Pseudomonadati</taxon>
        <taxon>Candidatus Omnitrophota</taxon>
        <taxon>Candidatus Velamenicoccus</taxon>
    </lineage>
</organism>
<dbReference type="InterPro" id="IPR051198">
    <property type="entry name" value="BchE-like"/>
</dbReference>
<dbReference type="PANTHER" id="PTHR43409:SF16">
    <property type="entry name" value="SLR0320 PROTEIN"/>
    <property type="match status" value="1"/>
</dbReference>
<evidence type="ECO:0000256" key="5">
    <source>
        <dbReference type="ARBA" id="ARBA00023014"/>
    </source>
</evidence>
<name>A0A410P633_VELA1</name>
<dbReference type="CDD" id="cd01335">
    <property type="entry name" value="Radical_SAM"/>
    <property type="match status" value="1"/>
</dbReference>
<dbReference type="RefSeq" id="WP_128700595.1">
    <property type="nucleotide sequence ID" value="NZ_CP019384.1"/>
</dbReference>
<evidence type="ECO:0000256" key="1">
    <source>
        <dbReference type="ARBA" id="ARBA00001966"/>
    </source>
</evidence>
<dbReference type="GO" id="GO:0031419">
    <property type="term" value="F:cobalamin binding"/>
    <property type="evidence" value="ECO:0007669"/>
    <property type="project" value="InterPro"/>
</dbReference>
<proteinExistence type="predicted"/>
<dbReference type="AlphaFoldDB" id="A0A410P633"/>
<dbReference type="GO" id="GO:0005829">
    <property type="term" value="C:cytosol"/>
    <property type="evidence" value="ECO:0007669"/>
    <property type="project" value="TreeGrafter"/>
</dbReference>
<dbReference type="GO" id="GO:0003824">
    <property type="term" value="F:catalytic activity"/>
    <property type="evidence" value="ECO:0007669"/>
    <property type="project" value="InterPro"/>
</dbReference>
<keyword evidence="5" id="KW-0411">Iron-sulfur</keyword>
<dbReference type="SFLD" id="SFLDG01123">
    <property type="entry name" value="methyltransferase_(Class_B)"/>
    <property type="match status" value="1"/>
</dbReference>
<reference evidence="8 9" key="1">
    <citation type="submission" date="2017-01" db="EMBL/GenBank/DDBJ databases">
        <title>First insights into the biology of 'candidatus Vampirococcus archaeovorus'.</title>
        <authorList>
            <person name="Kizina J."/>
            <person name="Jordan S."/>
            <person name="Stueber K."/>
            <person name="Reinhardt R."/>
            <person name="Harder J."/>
        </authorList>
    </citation>
    <scope>NUCLEOTIDE SEQUENCE [LARGE SCALE GENOMIC DNA]</scope>
    <source>
        <strain evidence="8 9">LiM</strain>
    </source>
</reference>
<dbReference type="GO" id="GO:0046872">
    <property type="term" value="F:metal ion binding"/>
    <property type="evidence" value="ECO:0007669"/>
    <property type="project" value="UniProtKB-KW"/>
</dbReference>
<evidence type="ECO:0000256" key="2">
    <source>
        <dbReference type="ARBA" id="ARBA00022691"/>
    </source>
</evidence>
<dbReference type="PROSITE" id="PS51918">
    <property type="entry name" value="RADICAL_SAM"/>
    <property type="match status" value="1"/>
</dbReference>